<proteinExistence type="predicted"/>
<dbReference type="AlphaFoldDB" id="A0A9P6APP6"/>
<keyword evidence="2" id="KW-0472">Membrane</keyword>
<feature type="region of interest" description="Disordered" evidence="1">
    <location>
        <begin position="203"/>
        <end position="230"/>
    </location>
</feature>
<evidence type="ECO:0000256" key="2">
    <source>
        <dbReference type="SAM" id="Phobius"/>
    </source>
</evidence>
<accession>A0A9P6APP6</accession>
<dbReference type="Proteomes" id="UP000886523">
    <property type="component" value="Unassembled WGS sequence"/>
</dbReference>
<sequence length="407" mass="45032">MDASFVWSFYFSLDFQTLQNTASSILHSLWVHVTMNQNSIIPVSHIGLMVLCFCFINALRHARGPSKRMQSQSLKTRSTALDSLLQIFTPSCSRWPAYYAQAASKAHASSGNTIHLRLDCILRHLSAGTIEPRDPETIMTELLKGRITKLGWTVVISAHCPLDDNKFSRASLGVLSDILRIRDWESSGNSFGKMERPFHSTPVSAPQVALDDSHSGLPFSTNSPNPLPQDRLRESRVTLDFIPMHLLNTVIREFQSELNPQIICTIEFSTQPTVDRSCISSGGLTQPHLFSLLLVLFSFLRTDATCGSAHQSSFRRHSTAPLYTTLASIINLLTSGPHALEVMHVHDISREYVSGLISHGSLGADTVPTKDGLTRWHAALFDTVDNVRGLGVLGRYAVAVCKRVVQP</sequence>
<evidence type="ECO:0000256" key="1">
    <source>
        <dbReference type="SAM" id="MobiDB-lite"/>
    </source>
</evidence>
<keyword evidence="2" id="KW-0812">Transmembrane</keyword>
<name>A0A9P6APP6_9AGAM</name>
<evidence type="ECO:0000313" key="3">
    <source>
        <dbReference type="EMBL" id="KAF9509683.1"/>
    </source>
</evidence>
<comment type="caution">
    <text evidence="3">The sequence shown here is derived from an EMBL/GenBank/DDBJ whole genome shotgun (WGS) entry which is preliminary data.</text>
</comment>
<organism evidence="3 4">
    <name type="scientific">Hydnum rufescens UP504</name>
    <dbReference type="NCBI Taxonomy" id="1448309"/>
    <lineage>
        <taxon>Eukaryota</taxon>
        <taxon>Fungi</taxon>
        <taxon>Dikarya</taxon>
        <taxon>Basidiomycota</taxon>
        <taxon>Agaricomycotina</taxon>
        <taxon>Agaricomycetes</taxon>
        <taxon>Cantharellales</taxon>
        <taxon>Hydnaceae</taxon>
        <taxon>Hydnum</taxon>
    </lineage>
</organism>
<dbReference type="OrthoDB" id="3059868at2759"/>
<keyword evidence="2" id="KW-1133">Transmembrane helix</keyword>
<dbReference type="EMBL" id="MU129030">
    <property type="protein sequence ID" value="KAF9509683.1"/>
    <property type="molecule type" value="Genomic_DNA"/>
</dbReference>
<feature type="transmembrane region" description="Helical" evidence="2">
    <location>
        <begin position="39"/>
        <end position="59"/>
    </location>
</feature>
<reference evidence="3" key="1">
    <citation type="journal article" date="2020" name="Nat. Commun.">
        <title>Large-scale genome sequencing of mycorrhizal fungi provides insights into the early evolution of symbiotic traits.</title>
        <authorList>
            <person name="Miyauchi S."/>
            <person name="Kiss E."/>
            <person name="Kuo A."/>
            <person name="Drula E."/>
            <person name="Kohler A."/>
            <person name="Sanchez-Garcia M."/>
            <person name="Morin E."/>
            <person name="Andreopoulos B."/>
            <person name="Barry K.W."/>
            <person name="Bonito G."/>
            <person name="Buee M."/>
            <person name="Carver A."/>
            <person name="Chen C."/>
            <person name="Cichocki N."/>
            <person name="Clum A."/>
            <person name="Culley D."/>
            <person name="Crous P.W."/>
            <person name="Fauchery L."/>
            <person name="Girlanda M."/>
            <person name="Hayes R.D."/>
            <person name="Keri Z."/>
            <person name="LaButti K."/>
            <person name="Lipzen A."/>
            <person name="Lombard V."/>
            <person name="Magnuson J."/>
            <person name="Maillard F."/>
            <person name="Murat C."/>
            <person name="Nolan M."/>
            <person name="Ohm R.A."/>
            <person name="Pangilinan J."/>
            <person name="Pereira M.F."/>
            <person name="Perotto S."/>
            <person name="Peter M."/>
            <person name="Pfister S."/>
            <person name="Riley R."/>
            <person name="Sitrit Y."/>
            <person name="Stielow J.B."/>
            <person name="Szollosi G."/>
            <person name="Zifcakova L."/>
            <person name="Stursova M."/>
            <person name="Spatafora J.W."/>
            <person name="Tedersoo L."/>
            <person name="Vaario L.M."/>
            <person name="Yamada A."/>
            <person name="Yan M."/>
            <person name="Wang P."/>
            <person name="Xu J."/>
            <person name="Bruns T."/>
            <person name="Baldrian P."/>
            <person name="Vilgalys R."/>
            <person name="Dunand C."/>
            <person name="Henrissat B."/>
            <person name="Grigoriev I.V."/>
            <person name="Hibbett D."/>
            <person name="Nagy L.G."/>
            <person name="Martin F.M."/>
        </authorList>
    </citation>
    <scope>NUCLEOTIDE SEQUENCE</scope>
    <source>
        <strain evidence="3">UP504</strain>
    </source>
</reference>
<protein>
    <submittedName>
        <fullName evidence="3">Uncharacterized protein</fullName>
    </submittedName>
</protein>
<keyword evidence="4" id="KW-1185">Reference proteome</keyword>
<gene>
    <name evidence="3" type="ORF">BS47DRAFT_134743</name>
</gene>
<evidence type="ECO:0000313" key="4">
    <source>
        <dbReference type="Proteomes" id="UP000886523"/>
    </source>
</evidence>